<evidence type="ECO:0000256" key="1">
    <source>
        <dbReference type="SAM" id="MobiDB-lite"/>
    </source>
</evidence>
<reference evidence="2" key="1">
    <citation type="submission" date="2014-11" db="EMBL/GenBank/DDBJ databases">
        <authorList>
            <person name="Amaro Gonzalez C."/>
        </authorList>
    </citation>
    <scope>NUCLEOTIDE SEQUENCE</scope>
</reference>
<evidence type="ECO:0000313" key="2">
    <source>
        <dbReference type="EMBL" id="JAH32751.1"/>
    </source>
</evidence>
<reference evidence="2" key="2">
    <citation type="journal article" date="2015" name="Fish Shellfish Immunol.">
        <title>Early steps in the European eel (Anguilla anguilla)-Vibrio vulnificus interaction in the gills: Role of the RtxA13 toxin.</title>
        <authorList>
            <person name="Callol A."/>
            <person name="Pajuelo D."/>
            <person name="Ebbesson L."/>
            <person name="Teles M."/>
            <person name="MacKenzie S."/>
            <person name="Amaro C."/>
        </authorList>
    </citation>
    <scope>NUCLEOTIDE SEQUENCE</scope>
</reference>
<protein>
    <submittedName>
        <fullName evidence="2">Uncharacterized protein</fullName>
    </submittedName>
</protein>
<dbReference type="AlphaFoldDB" id="A0A0E9RUD1"/>
<name>A0A0E9RUD1_ANGAN</name>
<organism evidence="2">
    <name type="scientific">Anguilla anguilla</name>
    <name type="common">European freshwater eel</name>
    <name type="synonym">Muraena anguilla</name>
    <dbReference type="NCBI Taxonomy" id="7936"/>
    <lineage>
        <taxon>Eukaryota</taxon>
        <taxon>Metazoa</taxon>
        <taxon>Chordata</taxon>
        <taxon>Craniata</taxon>
        <taxon>Vertebrata</taxon>
        <taxon>Euteleostomi</taxon>
        <taxon>Actinopterygii</taxon>
        <taxon>Neopterygii</taxon>
        <taxon>Teleostei</taxon>
        <taxon>Anguilliformes</taxon>
        <taxon>Anguillidae</taxon>
        <taxon>Anguilla</taxon>
    </lineage>
</organism>
<dbReference type="EMBL" id="GBXM01075826">
    <property type="protein sequence ID" value="JAH32751.1"/>
    <property type="molecule type" value="Transcribed_RNA"/>
</dbReference>
<proteinExistence type="predicted"/>
<sequence>MSSKCRNMQGAPPFPVGVNGFRTRPRLSR</sequence>
<feature type="region of interest" description="Disordered" evidence="1">
    <location>
        <begin position="1"/>
        <end position="29"/>
    </location>
</feature>
<accession>A0A0E9RUD1</accession>